<evidence type="ECO:0000313" key="2">
    <source>
        <dbReference type="Proteomes" id="UP000594638"/>
    </source>
</evidence>
<evidence type="ECO:0000313" key="1">
    <source>
        <dbReference type="EMBL" id="CAA2969030.1"/>
    </source>
</evidence>
<dbReference type="EMBL" id="CACTIH010001929">
    <property type="protein sequence ID" value="CAA2969030.1"/>
    <property type="molecule type" value="Genomic_DNA"/>
</dbReference>
<reference evidence="1 2" key="1">
    <citation type="submission" date="2019-12" db="EMBL/GenBank/DDBJ databases">
        <authorList>
            <person name="Alioto T."/>
            <person name="Alioto T."/>
            <person name="Gomez Garrido J."/>
        </authorList>
    </citation>
    <scope>NUCLEOTIDE SEQUENCE [LARGE SCALE GENOMIC DNA]</scope>
</reference>
<proteinExistence type="predicted"/>
<dbReference type="Gramene" id="OE9A069314T1">
    <property type="protein sequence ID" value="OE9A069314C1"/>
    <property type="gene ID" value="OE9A069314"/>
</dbReference>
<comment type="caution">
    <text evidence="1">The sequence shown here is derived from an EMBL/GenBank/DDBJ whole genome shotgun (WGS) entry which is preliminary data.</text>
</comment>
<protein>
    <submittedName>
        <fullName evidence="1">Uncharacterized protein</fullName>
    </submittedName>
</protein>
<organism evidence="1 2">
    <name type="scientific">Olea europaea subsp. europaea</name>
    <dbReference type="NCBI Taxonomy" id="158383"/>
    <lineage>
        <taxon>Eukaryota</taxon>
        <taxon>Viridiplantae</taxon>
        <taxon>Streptophyta</taxon>
        <taxon>Embryophyta</taxon>
        <taxon>Tracheophyta</taxon>
        <taxon>Spermatophyta</taxon>
        <taxon>Magnoliopsida</taxon>
        <taxon>eudicotyledons</taxon>
        <taxon>Gunneridae</taxon>
        <taxon>Pentapetalae</taxon>
        <taxon>asterids</taxon>
        <taxon>lamiids</taxon>
        <taxon>Lamiales</taxon>
        <taxon>Oleaceae</taxon>
        <taxon>Oleeae</taxon>
        <taxon>Olea</taxon>
    </lineage>
</organism>
<gene>
    <name evidence="1" type="ORF">OLEA9_A069314</name>
</gene>
<accession>A0A8S0QTM1</accession>
<dbReference type="AlphaFoldDB" id="A0A8S0QTM1"/>
<sequence length="106" mass="11779">MLGVEDVKWSKPLVGLLVSESSRHFLSELLTRVGSCGFILSLPLSLSLSLSKYQLTRGFSKASDLTLSTNKEEPRKDGKCSLTLEHFSSAYPFEVLEQRSRSLSII</sequence>
<dbReference type="Proteomes" id="UP000594638">
    <property type="component" value="Unassembled WGS sequence"/>
</dbReference>
<keyword evidence="2" id="KW-1185">Reference proteome</keyword>
<name>A0A8S0QTM1_OLEEU</name>